<evidence type="ECO:0000313" key="1">
    <source>
        <dbReference type="EMBL" id="KAL3504310.1"/>
    </source>
</evidence>
<organism evidence="1 2">
    <name type="scientific">Cinchona calisaya</name>
    <dbReference type="NCBI Taxonomy" id="153742"/>
    <lineage>
        <taxon>Eukaryota</taxon>
        <taxon>Viridiplantae</taxon>
        <taxon>Streptophyta</taxon>
        <taxon>Embryophyta</taxon>
        <taxon>Tracheophyta</taxon>
        <taxon>Spermatophyta</taxon>
        <taxon>Magnoliopsida</taxon>
        <taxon>eudicotyledons</taxon>
        <taxon>Gunneridae</taxon>
        <taxon>Pentapetalae</taxon>
        <taxon>asterids</taxon>
        <taxon>lamiids</taxon>
        <taxon>Gentianales</taxon>
        <taxon>Rubiaceae</taxon>
        <taxon>Cinchonoideae</taxon>
        <taxon>Cinchoneae</taxon>
        <taxon>Cinchona</taxon>
    </lineage>
</organism>
<keyword evidence="2" id="KW-1185">Reference proteome</keyword>
<accession>A0ABD2YEM9</accession>
<reference evidence="1 2" key="1">
    <citation type="submission" date="2024-11" db="EMBL/GenBank/DDBJ databases">
        <title>A near-complete genome assembly of Cinchona calisaya.</title>
        <authorList>
            <person name="Lian D.C."/>
            <person name="Zhao X.W."/>
            <person name="Wei L."/>
        </authorList>
    </citation>
    <scope>NUCLEOTIDE SEQUENCE [LARGE SCALE GENOMIC DNA]</scope>
    <source>
        <tissue evidence="1">Nenye</tissue>
    </source>
</reference>
<comment type="caution">
    <text evidence="1">The sequence shown here is derived from an EMBL/GenBank/DDBJ whole genome shotgun (WGS) entry which is preliminary data.</text>
</comment>
<evidence type="ECO:0008006" key="3">
    <source>
        <dbReference type="Google" id="ProtNLM"/>
    </source>
</evidence>
<dbReference type="Proteomes" id="UP001630127">
    <property type="component" value="Unassembled WGS sequence"/>
</dbReference>
<dbReference type="EMBL" id="JBJUIK010000014">
    <property type="protein sequence ID" value="KAL3504310.1"/>
    <property type="molecule type" value="Genomic_DNA"/>
</dbReference>
<protein>
    <recommendedName>
        <fullName evidence="3">Reverse transcriptase</fullName>
    </recommendedName>
</protein>
<gene>
    <name evidence="1" type="ORF">ACH5RR_034151</name>
</gene>
<dbReference type="PANTHER" id="PTHR46890:SF48">
    <property type="entry name" value="RNA-DIRECTED DNA POLYMERASE"/>
    <property type="match status" value="1"/>
</dbReference>
<dbReference type="InterPro" id="IPR052343">
    <property type="entry name" value="Retrotransposon-Effector_Assoc"/>
</dbReference>
<dbReference type="PANTHER" id="PTHR46890">
    <property type="entry name" value="NON-LTR RETROLELEMENT REVERSE TRANSCRIPTASE-LIKE PROTEIN-RELATED"/>
    <property type="match status" value="1"/>
</dbReference>
<name>A0ABD2YEM9_9GENT</name>
<evidence type="ECO:0000313" key="2">
    <source>
        <dbReference type="Proteomes" id="UP001630127"/>
    </source>
</evidence>
<sequence length="127" mass="15290">MPILDSCNTCTQFAFVLGRQFFYNIIIVHEYVNHFKNQRRGRNCFMSLKLDMSKVYRVEWDFLKAIMERLCFCETWIKWILKCLQTVSYSCNPNEERMEYLQAGRGMRQGDPRSPCFHYVLKVSLTY</sequence>
<dbReference type="AlphaFoldDB" id="A0ABD2YEM9"/>
<proteinExistence type="predicted"/>